<dbReference type="PANTHER" id="PTHR24023">
    <property type="entry name" value="COLLAGEN ALPHA"/>
    <property type="match status" value="1"/>
</dbReference>
<dbReference type="AlphaFoldDB" id="A0AAC8QGG7"/>
<dbReference type="Proteomes" id="UP000256345">
    <property type="component" value="Unassembled WGS sequence"/>
</dbReference>
<evidence type="ECO:0000313" key="3">
    <source>
        <dbReference type="EMBL" id="AKJ07000.1"/>
    </source>
</evidence>
<evidence type="ECO:0000256" key="1">
    <source>
        <dbReference type="SAM" id="MobiDB-lite"/>
    </source>
</evidence>
<dbReference type="PANTHER" id="PTHR24023:SF1082">
    <property type="entry name" value="COLLAGEN TRIPLE HELIX REPEAT"/>
    <property type="match status" value="1"/>
</dbReference>
<feature type="chain" id="PRO_5041919099" evidence="2">
    <location>
        <begin position="42"/>
        <end position="283"/>
    </location>
</feature>
<reference evidence="4 6" key="2">
    <citation type="submission" date="2018-08" db="EMBL/GenBank/DDBJ databases">
        <title>Genomic Encyclopedia of Archaeal and Bacterial Type Strains, Phase II (KMG-II): from individual species to whole genera.</title>
        <authorList>
            <person name="Goeker M."/>
        </authorList>
    </citation>
    <scope>NUCLEOTIDE SEQUENCE [LARGE SCALE GENOMIC DNA]</scope>
    <source>
        <strain evidence="4 6">DSM 2261</strain>
    </source>
</reference>
<keyword evidence="2" id="KW-0732">Signal</keyword>
<dbReference type="RefSeq" id="WP_053067158.1">
    <property type="nucleotide sequence ID" value="NZ_CP011509.1"/>
</dbReference>
<sequence>MTKFFGGKALAIRLRMSSMTTRLGVLTGLMAGLSLSNQAQAQENQNRLVITNVDVDHGQKLMFIHGRNFSTSSGTAPVVRVAEIGVTVKTYGASTVVAELPPAFLQPGTYLLTMATGSNLEQNDAFDVTIGAVGPQGLKGDTGPQGLKGDTGPKGDMGPQGLKGDTGPKGDMGPQGPQGVQGIQGLKGDTGDQGPSGPPRALSCRYPVGATVNSYSYPGSYVGCLPGEFLTGGACTVPSGSSSIGAEGTITSVSGNTVYACALVGPSSTTAKVRAEGICCKLY</sequence>
<protein>
    <submittedName>
        <fullName evidence="4">Collagen triple helix repeat protein</fullName>
    </submittedName>
    <submittedName>
        <fullName evidence="3">Phage tail fiber protein</fullName>
    </submittedName>
</protein>
<dbReference type="Proteomes" id="UP000035579">
    <property type="component" value="Chromosome"/>
</dbReference>
<evidence type="ECO:0000256" key="2">
    <source>
        <dbReference type="SAM" id="SignalP"/>
    </source>
</evidence>
<dbReference type="InterPro" id="IPR008160">
    <property type="entry name" value="Collagen"/>
</dbReference>
<dbReference type="KEGG" id="age:AA314_08626"/>
<dbReference type="EMBL" id="QUMU01000005">
    <property type="protein sequence ID" value="REG31713.1"/>
    <property type="molecule type" value="Genomic_DNA"/>
</dbReference>
<proteinExistence type="predicted"/>
<dbReference type="Pfam" id="PF01391">
    <property type="entry name" value="Collagen"/>
    <property type="match status" value="1"/>
</dbReference>
<evidence type="ECO:0000313" key="4">
    <source>
        <dbReference type="EMBL" id="REG31713.1"/>
    </source>
</evidence>
<keyword evidence="4" id="KW-0176">Collagen</keyword>
<name>A0AAC8QGG7_9BACT</name>
<accession>A0AAC8QGG7</accession>
<feature type="compositionally biased region" description="Low complexity" evidence="1">
    <location>
        <begin position="174"/>
        <end position="184"/>
    </location>
</feature>
<dbReference type="GO" id="GO:0031012">
    <property type="term" value="C:extracellular matrix"/>
    <property type="evidence" value="ECO:0007669"/>
    <property type="project" value="TreeGrafter"/>
</dbReference>
<dbReference type="InterPro" id="IPR050149">
    <property type="entry name" value="Collagen_superfamily"/>
</dbReference>
<gene>
    <name evidence="3" type="ORF">AA314_08626</name>
    <name evidence="4" type="ORF">ATI61_10537</name>
</gene>
<dbReference type="EMBL" id="CP011509">
    <property type="protein sequence ID" value="AKJ07000.1"/>
    <property type="molecule type" value="Genomic_DNA"/>
</dbReference>
<organism evidence="3 5">
    <name type="scientific">Archangium gephyra</name>
    <dbReference type="NCBI Taxonomy" id="48"/>
    <lineage>
        <taxon>Bacteria</taxon>
        <taxon>Pseudomonadati</taxon>
        <taxon>Myxococcota</taxon>
        <taxon>Myxococcia</taxon>
        <taxon>Myxococcales</taxon>
        <taxon>Cystobacterineae</taxon>
        <taxon>Archangiaceae</taxon>
        <taxon>Archangium</taxon>
    </lineage>
</organism>
<keyword evidence="6" id="KW-1185">Reference proteome</keyword>
<feature type="region of interest" description="Disordered" evidence="1">
    <location>
        <begin position="135"/>
        <end position="203"/>
    </location>
</feature>
<reference evidence="3 5" key="1">
    <citation type="submission" date="2015-05" db="EMBL/GenBank/DDBJ databases">
        <title>Genome assembly of Archangium gephyra DSM 2261.</title>
        <authorList>
            <person name="Sharma G."/>
            <person name="Subramanian S."/>
        </authorList>
    </citation>
    <scope>NUCLEOTIDE SEQUENCE [LARGE SCALE GENOMIC DNA]</scope>
    <source>
        <strain evidence="3 5">DSM 2261</strain>
    </source>
</reference>
<dbReference type="GO" id="GO:0005615">
    <property type="term" value="C:extracellular space"/>
    <property type="evidence" value="ECO:0007669"/>
    <property type="project" value="TreeGrafter"/>
</dbReference>
<evidence type="ECO:0000313" key="5">
    <source>
        <dbReference type="Proteomes" id="UP000035579"/>
    </source>
</evidence>
<feature type="signal peptide" evidence="2">
    <location>
        <begin position="1"/>
        <end position="41"/>
    </location>
</feature>
<evidence type="ECO:0000313" key="6">
    <source>
        <dbReference type="Proteomes" id="UP000256345"/>
    </source>
</evidence>